<dbReference type="OrthoDB" id="2662662at2"/>
<feature type="compositionally biased region" description="Basic and acidic residues" evidence="1">
    <location>
        <begin position="66"/>
        <end position="75"/>
    </location>
</feature>
<organism evidence="2 3">
    <name type="scientific">Paenibacillus durus</name>
    <name type="common">Paenibacillus azotofixans</name>
    <dbReference type="NCBI Taxonomy" id="44251"/>
    <lineage>
        <taxon>Bacteria</taxon>
        <taxon>Bacillati</taxon>
        <taxon>Bacillota</taxon>
        <taxon>Bacilli</taxon>
        <taxon>Bacillales</taxon>
        <taxon>Paenibacillaceae</taxon>
        <taxon>Paenibacillus</taxon>
    </lineage>
</organism>
<dbReference type="RefSeq" id="WP_042208896.1">
    <property type="nucleotide sequence ID" value="NZ_CP009288.1"/>
</dbReference>
<evidence type="ECO:0000256" key="1">
    <source>
        <dbReference type="SAM" id="MobiDB-lite"/>
    </source>
</evidence>
<evidence type="ECO:0008006" key="4">
    <source>
        <dbReference type="Google" id="ProtNLM"/>
    </source>
</evidence>
<accession>A0A089HXV3</accession>
<dbReference type="AlphaFoldDB" id="A0A089HXV3"/>
<evidence type="ECO:0000313" key="3">
    <source>
        <dbReference type="Proteomes" id="UP000029409"/>
    </source>
</evidence>
<feature type="region of interest" description="Disordered" evidence="1">
    <location>
        <begin position="62"/>
        <end position="119"/>
    </location>
</feature>
<gene>
    <name evidence="2" type="ORF">PDUR_27675</name>
</gene>
<name>A0A089HXV3_PAEDU</name>
<keyword evidence="3" id="KW-1185">Reference proteome</keyword>
<dbReference type="KEGG" id="pdu:PDUR_27675"/>
<protein>
    <recommendedName>
        <fullName evidence="4">Spore coat protein</fullName>
    </recommendedName>
</protein>
<evidence type="ECO:0000313" key="2">
    <source>
        <dbReference type="EMBL" id="AIQ15213.1"/>
    </source>
</evidence>
<dbReference type="Proteomes" id="UP000029409">
    <property type="component" value="Chromosome"/>
</dbReference>
<dbReference type="EMBL" id="CP009288">
    <property type="protein sequence ID" value="AIQ15213.1"/>
    <property type="molecule type" value="Genomic_DNA"/>
</dbReference>
<dbReference type="eggNOG" id="ENOG5032XC5">
    <property type="taxonomic scope" value="Bacteria"/>
</dbReference>
<reference evidence="2 3" key="1">
    <citation type="submission" date="2014-08" db="EMBL/GenBank/DDBJ databases">
        <title>Comparative genomics of the Paenibacillus odorifer group.</title>
        <authorList>
            <person name="den Bakker H.C."/>
            <person name="Tsai Y.-C."/>
            <person name="Martin N."/>
            <person name="Korlach J."/>
            <person name="Wiedmann M."/>
        </authorList>
    </citation>
    <scope>NUCLEOTIDE SEQUENCE [LARGE SCALE GENOMIC DNA]</scope>
    <source>
        <strain evidence="2 3">DSM 1735</strain>
    </source>
</reference>
<sequence>MKFVKLTLGICLIVVLASSLSILTTGVIVNAYVQSVMSGLGLKVDTPAPGFGGMLSSLMGTSGKATSKDTVKDDDSSAAADSSKTQEPSDSGGSGETVPAATAGTGGGTEEDKAPDNALPVMGEASTEEQNGSAQDQQLVMTPEAMKDLKDNLPSEEKVSVFNILMNKVPQDEMQKISAAMEDGLTAQEVTEVQSIISKYVTQEEYDKLMKILTSGTGGQ</sequence>
<dbReference type="STRING" id="44251.PDUR_27675"/>
<proteinExistence type="predicted"/>